<organism evidence="2 3">
    <name type="scientific">Salinadaptatus halalkaliphilus</name>
    <dbReference type="NCBI Taxonomy" id="2419781"/>
    <lineage>
        <taxon>Archaea</taxon>
        <taxon>Methanobacteriati</taxon>
        <taxon>Methanobacteriota</taxon>
        <taxon>Stenosarchaea group</taxon>
        <taxon>Halobacteria</taxon>
        <taxon>Halobacteriales</taxon>
        <taxon>Natrialbaceae</taxon>
        <taxon>Salinadaptatus</taxon>
    </lineage>
</organism>
<evidence type="ECO:0000313" key="3">
    <source>
        <dbReference type="Proteomes" id="UP000318864"/>
    </source>
</evidence>
<accession>A0A4V3VL33</accession>
<proteinExistence type="predicted"/>
<dbReference type="PANTHER" id="PTHR47708">
    <property type="match status" value="1"/>
</dbReference>
<dbReference type="PANTHER" id="PTHR47708:SF2">
    <property type="entry name" value="SI:CH73-132F6.5"/>
    <property type="match status" value="1"/>
</dbReference>
<comment type="caution">
    <text evidence="2">The sequence shown here is derived from an EMBL/GenBank/DDBJ whole genome shotgun (WGS) entry which is preliminary data.</text>
</comment>
<dbReference type="EMBL" id="RBZW01000042">
    <property type="protein sequence ID" value="THE64127.1"/>
    <property type="molecule type" value="Genomic_DNA"/>
</dbReference>
<dbReference type="RefSeq" id="WP_141465412.1">
    <property type="nucleotide sequence ID" value="NZ_RBZW01000042.1"/>
</dbReference>
<protein>
    <recommendedName>
        <fullName evidence="1">AtuA-like ferredoxin-fold domain-containing protein</fullName>
    </recommendedName>
</protein>
<evidence type="ECO:0000313" key="2">
    <source>
        <dbReference type="EMBL" id="THE64127.1"/>
    </source>
</evidence>
<keyword evidence="3" id="KW-1185">Reference proteome</keyword>
<name>A0A4V3VL33_9EURY</name>
<dbReference type="Pfam" id="PF23544">
    <property type="entry name" value="AtuA_ferredoxin"/>
    <property type="match status" value="1"/>
</dbReference>
<dbReference type="Proteomes" id="UP000318864">
    <property type="component" value="Unassembled WGS sequence"/>
</dbReference>
<dbReference type="AlphaFoldDB" id="A0A4V3VL33"/>
<dbReference type="InterPro" id="IPR056362">
    <property type="entry name" value="AtuA-like_ferredoxin_dom"/>
</dbReference>
<dbReference type="OrthoDB" id="350524at2157"/>
<feature type="domain" description="AtuA-like ferredoxin-fold" evidence="1">
    <location>
        <begin position="3"/>
        <end position="100"/>
    </location>
</feature>
<reference evidence="2 3" key="1">
    <citation type="submission" date="2018-10" db="EMBL/GenBank/DDBJ databases">
        <title>Natronolimnobius sp. XQ-INN 246 isolated from Inner Mongolia Autonomous Region of China.</title>
        <authorList>
            <person name="Xue Q."/>
        </authorList>
    </citation>
    <scope>NUCLEOTIDE SEQUENCE [LARGE SCALE GENOMIC DNA]</scope>
    <source>
        <strain evidence="2 3">XQ-INN 246</strain>
    </source>
</reference>
<gene>
    <name evidence="2" type="ORF">D8Y22_14540</name>
</gene>
<sequence length="103" mass="10775">MTTVRDLALVRAGDKGNTSNIVVVANSDTAYDRLEAGLTADRIQERFAHLGAEGVTRYEVPSTSALNFVIDGVLAGGVTTSLRLDSHGKSLSSLVAGMELPDA</sequence>
<evidence type="ECO:0000259" key="1">
    <source>
        <dbReference type="Pfam" id="PF23544"/>
    </source>
</evidence>